<keyword evidence="9" id="KW-0472">Membrane</keyword>
<evidence type="ECO:0000256" key="8">
    <source>
        <dbReference type="ARBA" id="ARBA00023034"/>
    </source>
</evidence>
<keyword evidence="3" id="KW-0328">Glycosyltransferase</keyword>
<dbReference type="STRING" id="91928.A0A0D2BDB3"/>
<evidence type="ECO:0000256" key="6">
    <source>
        <dbReference type="ARBA" id="ARBA00022968"/>
    </source>
</evidence>
<dbReference type="VEuPathDB" id="FungiDB:PV08_04128"/>
<dbReference type="EMBL" id="KN847494">
    <property type="protein sequence ID" value="KIW16938.1"/>
    <property type="molecule type" value="Genomic_DNA"/>
</dbReference>
<keyword evidence="7" id="KW-1133">Transmembrane helix</keyword>
<accession>A0A0D2BDB3</accession>
<comment type="subcellular location">
    <subcellularLocation>
        <location evidence="10">Endomembrane system</location>
        <topology evidence="10">Single-pass type II membrane protein</topology>
    </subcellularLocation>
    <subcellularLocation>
        <location evidence="1">Golgi apparatus membrane</location>
        <topology evidence="1">Single-pass membrane protein</topology>
    </subcellularLocation>
</comment>
<dbReference type="InterPro" id="IPR007577">
    <property type="entry name" value="GlycoTrfase_DXD_sugar-bd_CS"/>
</dbReference>
<dbReference type="Pfam" id="PF04488">
    <property type="entry name" value="Gly_transf_sug"/>
    <property type="match status" value="1"/>
</dbReference>
<organism evidence="12 13">
    <name type="scientific">Exophiala spinifera</name>
    <dbReference type="NCBI Taxonomy" id="91928"/>
    <lineage>
        <taxon>Eukaryota</taxon>
        <taxon>Fungi</taxon>
        <taxon>Dikarya</taxon>
        <taxon>Ascomycota</taxon>
        <taxon>Pezizomycotina</taxon>
        <taxon>Eurotiomycetes</taxon>
        <taxon>Chaetothyriomycetidae</taxon>
        <taxon>Chaetothyriales</taxon>
        <taxon>Herpotrichiellaceae</taxon>
        <taxon>Exophiala</taxon>
    </lineage>
</organism>
<dbReference type="InterPro" id="IPR039367">
    <property type="entry name" value="Och1-like"/>
</dbReference>
<protein>
    <recommendedName>
        <fullName evidence="14">Alpha 1,6-mannosyltransferase</fullName>
    </recommendedName>
</protein>
<keyword evidence="5" id="KW-0812">Transmembrane</keyword>
<sequence length="380" mass="42775">MRKPSKAALGSRLNMTFSTNTRRIAAVAVALVILFLLLRPTSSSSFDSDLIHSTAQSADRPSRSYPPPKPGQKSTSEESAPRALVSKPLRERLRYHFPYDIESKFPAYVWQTWKEGPGSGKFEARLRPFEATWTTLHPWFVHEVVTDDAAVHLINYLYASIPDVVEAYEAMPLPVLKADFFRYLILLARGGIYSDIDTSALKSATEWLPESLDKSQIGLVVGIEADPDRPDWNEWYARRIQFCQWTIQSKPGHPVLRDIVATVTEDTLAMKKAGRLQVGKTPDKSIMEFTGPGVWTDALFSYFNNRDFFDFSSRTSNITYSDFFAITEHKKIGDVIVLPITSFSPGVGQMGAEGPDHPMAFVKHEFDGSWKPADERMNSV</sequence>
<dbReference type="GO" id="GO:0000009">
    <property type="term" value="F:alpha-1,6-mannosyltransferase activity"/>
    <property type="evidence" value="ECO:0007669"/>
    <property type="project" value="InterPro"/>
</dbReference>
<dbReference type="GO" id="GO:0006487">
    <property type="term" value="P:protein N-linked glycosylation"/>
    <property type="evidence" value="ECO:0007669"/>
    <property type="project" value="TreeGrafter"/>
</dbReference>
<evidence type="ECO:0000256" key="7">
    <source>
        <dbReference type="ARBA" id="ARBA00022989"/>
    </source>
</evidence>
<dbReference type="GeneID" id="27331211"/>
<reference evidence="12 13" key="1">
    <citation type="submission" date="2015-01" db="EMBL/GenBank/DDBJ databases">
        <title>The Genome Sequence of Exophiala spinifera CBS89968.</title>
        <authorList>
            <consortium name="The Broad Institute Genomics Platform"/>
            <person name="Cuomo C."/>
            <person name="de Hoog S."/>
            <person name="Gorbushina A."/>
            <person name="Stielow B."/>
            <person name="Teixiera M."/>
            <person name="Abouelleil A."/>
            <person name="Chapman S.B."/>
            <person name="Priest M."/>
            <person name="Young S.K."/>
            <person name="Wortman J."/>
            <person name="Nusbaum C."/>
            <person name="Birren B."/>
        </authorList>
    </citation>
    <scope>NUCLEOTIDE SEQUENCE [LARGE SCALE GENOMIC DNA]</scope>
    <source>
        <strain evidence="12 13">CBS 89968</strain>
    </source>
</reference>
<proteinExistence type="inferred from homology"/>
<name>A0A0D2BDB3_9EURO</name>
<evidence type="ECO:0000256" key="11">
    <source>
        <dbReference type="SAM" id="MobiDB-lite"/>
    </source>
</evidence>
<dbReference type="RefSeq" id="XP_016237154.1">
    <property type="nucleotide sequence ID" value="XM_016378477.1"/>
</dbReference>
<evidence type="ECO:0000313" key="12">
    <source>
        <dbReference type="EMBL" id="KIW16938.1"/>
    </source>
</evidence>
<evidence type="ECO:0000313" key="13">
    <source>
        <dbReference type="Proteomes" id="UP000053328"/>
    </source>
</evidence>
<keyword evidence="4" id="KW-0808">Transferase</keyword>
<feature type="region of interest" description="Disordered" evidence="11">
    <location>
        <begin position="44"/>
        <end position="83"/>
    </location>
</feature>
<dbReference type="AlphaFoldDB" id="A0A0D2BDB3"/>
<dbReference type="PANTHER" id="PTHR31834:SF1">
    <property type="entry name" value="INITIATION-SPECIFIC ALPHA-1,6-MANNOSYLTRANSFERASE"/>
    <property type="match status" value="1"/>
</dbReference>
<evidence type="ECO:0000256" key="5">
    <source>
        <dbReference type="ARBA" id="ARBA00022692"/>
    </source>
</evidence>
<keyword evidence="8" id="KW-0333">Golgi apparatus</keyword>
<evidence type="ECO:0000256" key="1">
    <source>
        <dbReference type="ARBA" id="ARBA00004194"/>
    </source>
</evidence>
<dbReference type="HOGENOM" id="CLU_022381_5_1_1"/>
<dbReference type="Proteomes" id="UP000053328">
    <property type="component" value="Unassembled WGS sequence"/>
</dbReference>
<evidence type="ECO:0000256" key="9">
    <source>
        <dbReference type="ARBA" id="ARBA00023136"/>
    </source>
</evidence>
<comment type="similarity">
    <text evidence="2">Belongs to the glycosyltransferase 32 family.</text>
</comment>
<keyword evidence="6" id="KW-0735">Signal-anchor</keyword>
<evidence type="ECO:0000256" key="4">
    <source>
        <dbReference type="ARBA" id="ARBA00022679"/>
    </source>
</evidence>
<gene>
    <name evidence="12" type="ORF">PV08_04128</name>
</gene>
<dbReference type="InterPro" id="IPR029044">
    <property type="entry name" value="Nucleotide-diphossugar_trans"/>
</dbReference>
<evidence type="ECO:0000256" key="10">
    <source>
        <dbReference type="ARBA" id="ARBA00060399"/>
    </source>
</evidence>
<dbReference type="SUPFAM" id="SSF53448">
    <property type="entry name" value="Nucleotide-diphospho-sugar transferases"/>
    <property type="match status" value="1"/>
</dbReference>
<dbReference type="OrthoDB" id="411251at2759"/>
<dbReference type="GO" id="GO:0000136">
    <property type="term" value="C:mannan polymerase complex"/>
    <property type="evidence" value="ECO:0007669"/>
    <property type="project" value="TreeGrafter"/>
</dbReference>
<dbReference type="FunFam" id="3.90.550.20:FF:000002">
    <property type="entry name" value="Initiation-specific alpha-1,6-mannosyltransferase"/>
    <property type="match status" value="1"/>
</dbReference>
<evidence type="ECO:0000256" key="3">
    <source>
        <dbReference type="ARBA" id="ARBA00022676"/>
    </source>
</evidence>
<dbReference type="PANTHER" id="PTHR31834">
    <property type="entry name" value="INITIATION-SPECIFIC ALPHA-1,6-MANNOSYLTRANSFERASE"/>
    <property type="match status" value="1"/>
</dbReference>
<dbReference type="Gene3D" id="3.90.550.20">
    <property type="match status" value="1"/>
</dbReference>
<keyword evidence="13" id="KW-1185">Reference proteome</keyword>
<evidence type="ECO:0008006" key="14">
    <source>
        <dbReference type="Google" id="ProtNLM"/>
    </source>
</evidence>
<evidence type="ECO:0000256" key="2">
    <source>
        <dbReference type="ARBA" id="ARBA00009003"/>
    </source>
</evidence>